<evidence type="ECO:0000256" key="3">
    <source>
        <dbReference type="ARBA" id="ARBA00022475"/>
    </source>
</evidence>
<keyword evidence="3" id="KW-1003">Cell membrane</keyword>
<reference evidence="8" key="1">
    <citation type="submission" date="2023-08" db="EMBL/GenBank/DDBJ databases">
        <title>Rhodospirillaceae gen. nov., a novel taxon isolated from the Yangtze River Yuezi River estuary sludge.</title>
        <authorList>
            <person name="Ruan L."/>
        </authorList>
    </citation>
    <scope>NUCLEOTIDE SEQUENCE [LARGE SCALE GENOMIC DNA]</scope>
    <source>
        <strain evidence="8">R-7</strain>
    </source>
</reference>
<dbReference type="InterPro" id="IPR012413">
    <property type="entry name" value="BA14K"/>
</dbReference>
<dbReference type="Pfam" id="PF07886">
    <property type="entry name" value="BA14K"/>
    <property type="match status" value="1"/>
</dbReference>
<evidence type="ECO:0000256" key="5">
    <source>
        <dbReference type="ARBA" id="ARBA00025321"/>
    </source>
</evidence>
<evidence type="ECO:0000256" key="1">
    <source>
        <dbReference type="ARBA" id="ARBA00010270"/>
    </source>
</evidence>
<accession>A0ABU0YUR1</accession>
<keyword evidence="6" id="KW-0732">Signal</keyword>
<name>A0ABU0YUR1_9PROT</name>
<evidence type="ECO:0000313" key="7">
    <source>
        <dbReference type="EMBL" id="MDQ7251467.1"/>
    </source>
</evidence>
<comment type="similarity">
    <text evidence="1">Belongs to the BA14k family.</text>
</comment>
<evidence type="ECO:0000256" key="2">
    <source>
        <dbReference type="ARBA" id="ARBA00020552"/>
    </source>
</evidence>
<keyword evidence="4" id="KW-0430">Lectin</keyword>
<feature type="chain" id="PRO_5046510227" description="Lectin-like protein BA14k" evidence="6">
    <location>
        <begin position="32"/>
        <end position="192"/>
    </location>
</feature>
<dbReference type="EMBL" id="JAUYVI010000012">
    <property type="protein sequence ID" value="MDQ7251467.1"/>
    <property type="molecule type" value="Genomic_DNA"/>
</dbReference>
<evidence type="ECO:0000256" key="6">
    <source>
        <dbReference type="SAM" id="SignalP"/>
    </source>
</evidence>
<sequence length="192" mass="19917">MRMKISGAPLMTSLAALLALGVLAGITPAAANDAADKIISNYCDNNPGVQDCNDWRYNRAGWSTDQYLKFYNQYRSDPAFQSAEAEAAFGLPVNSAASTQDVNPGTAPVKDPLGTADIAVPVSPSSGTPGASAGGEAGAVLSTPTGNVVKTVPEVIGDSPTHVSDCMATYKSYDPATDTYMGFSGERQKCKL</sequence>
<proteinExistence type="inferred from homology"/>
<organism evidence="7 8">
    <name type="scientific">Dongia sedimenti</name>
    <dbReference type="NCBI Taxonomy" id="3064282"/>
    <lineage>
        <taxon>Bacteria</taxon>
        <taxon>Pseudomonadati</taxon>
        <taxon>Pseudomonadota</taxon>
        <taxon>Alphaproteobacteria</taxon>
        <taxon>Rhodospirillales</taxon>
        <taxon>Dongiaceae</taxon>
        <taxon>Dongia</taxon>
    </lineage>
</organism>
<dbReference type="Proteomes" id="UP001230156">
    <property type="component" value="Unassembled WGS sequence"/>
</dbReference>
<feature type="signal peptide" evidence="6">
    <location>
        <begin position="1"/>
        <end position="31"/>
    </location>
</feature>
<evidence type="ECO:0000256" key="4">
    <source>
        <dbReference type="ARBA" id="ARBA00022734"/>
    </source>
</evidence>
<keyword evidence="3" id="KW-0472">Membrane</keyword>
<comment type="function">
    <text evidence="5">Has immunoglobulin-binding and hemagglutination properties, and can bind to mannose. Essential for virulence. May be involved in LPS biosynthesis or polysaccharide transport.</text>
</comment>
<dbReference type="RefSeq" id="WP_379961875.1">
    <property type="nucleotide sequence ID" value="NZ_JAUYVI010000012.1"/>
</dbReference>
<evidence type="ECO:0000313" key="8">
    <source>
        <dbReference type="Proteomes" id="UP001230156"/>
    </source>
</evidence>
<gene>
    <name evidence="7" type="ORF">Q8A70_27525</name>
</gene>
<comment type="caution">
    <text evidence="7">The sequence shown here is derived from an EMBL/GenBank/DDBJ whole genome shotgun (WGS) entry which is preliminary data.</text>
</comment>
<keyword evidence="8" id="KW-1185">Reference proteome</keyword>
<protein>
    <recommendedName>
        <fullName evidence="2">Lectin-like protein BA14k</fullName>
    </recommendedName>
</protein>